<proteinExistence type="predicted"/>
<accession>A0A2H3DKZ8</accession>
<gene>
    <name evidence="1" type="ORF">ARMGADRAFT_65450</name>
</gene>
<dbReference type="AlphaFoldDB" id="A0A2H3DKZ8"/>
<organism evidence="1 2">
    <name type="scientific">Armillaria gallica</name>
    <name type="common">Bulbous honey fungus</name>
    <name type="synonym">Armillaria bulbosa</name>
    <dbReference type="NCBI Taxonomy" id="47427"/>
    <lineage>
        <taxon>Eukaryota</taxon>
        <taxon>Fungi</taxon>
        <taxon>Dikarya</taxon>
        <taxon>Basidiomycota</taxon>
        <taxon>Agaricomycotina</taxon>
        <taxon>Agaricomycetes</taxon>
        <taxon>Agaricomycetidae</taxon>
        <taxon>Agaricales</taxon>
        <taxon>Marasmiineae</taxon>
        <taxon>Physalacriaceae</taxon>
        <taxon>Armillaria</taxon>
    </lineage>
</organism>
<sequence length="112" mass="12483">MKGQGRVLDVVILVGADPEVPQKKLGVRLQECDAVGVLYNIFRLEVLTRLGHSVLRELPVDQTINNQGKNLKNLLRDPECGEKVTMGAGPKNENSGMSCTRDSWFEDQVHRI</sequence>
<evidence type="ECO:0000313" key="1">
    <source>
        <dbReference type="EMBL" id="PBK94750.1"/>
    </source>
</evidence>
<dbReference type="EMBL" id="KZ293653">
    <property type="protein sequence ID" value="PBK94750.1"/>
    <property type="molecule type" value="Genomic_DNA"/>
</dbReference>
<protein>
    <submittedName>
        <fullName evidence="1">Uncharacterized protein</fullName>
    </submittedName>
</protein>
<dbReference type="InParanoid" id="A0A2H3DKZ8"/>
<name>A0A2H3DKZ8_ARMGA</name>
<evidence type="ECO:0000313" key="2">
    <source>
        <dbReference type="Proteomes" id="UP000217790"/>
    </source>
</evidence>
<keyword evidence="2" id="KW-1185">Reference proteome</keyword>
<dbReference type="Proteomes" id="UP000217790">
    <property type="component" value="Unassembled WGS sequence"/>
</dbReference>
<reference evidence="2" key="1">
    <citation type="journal article" date="2017" name="Nat. Ecol. Evol.">
        <title>Genome expansion and lineage-specific genetic innovations in the forest pathogenic fungi Armillaria.</title>
        <authorList>
            <person name="Sipos G."/>
            <person name="Prasanna A.N."/>
            <person name="Walter M.C."/>
            <person name="O'Connor E."/>
            <person name="Balint B."/>
            <person name="Krizsan K."/>
            <person name="Kiss B."/>
            <person name="Hess J."/>
            <person name="Varga T."/>
            <person name="Slot J."/>
            <person name="Riley R."/>
            <person name="Boka B."/>
            <person name="Rigling D."/>
            <person name="Barry K."/>
            <person name="Lee J."/>
            <person name="Mihaltcheva S."/>
            <person name="LaButti K."/>
            <person name="Lipzen A."/>
            <person name="Waldron R."/>
            <person name="Moloney N.M."/>
            <person name="Sperisen C."/>
            <person name="Kredics L."/>
            <person name="Vagvoelgyi C."/>
            <person name="Patrignani A."/>
            <person name="Fitzpatrick D."/>
            <person name="Nagy I."/>
            <person name="Doyle S."/>
            <person name="Anderson J.B."/>
            <person name="Grigoriev I.V."/>
            <person name="Gueldener U."/>
            <person name="Muensterkoetter M."/>
            <person name="Nagy L.G."/>
        </authorList>
    </citation>
    <scope>NUCLEOTIDE SEQUENCE [LARGE SCALE GENOMIC DNA]</scope>
    <source>
        <strain evidence="2">Ar21-2</strain>
    </source>
</reference>